<feature type="coiled-coil region" evidence="1">
    <location>
        <begin position="240"/>
        <end position="267"/>
    </location>
</feature>
<sequence>MEHGLGDFAWESVEELGVGLDAQKTLAESIRAKTLEFEREREAYIDAAKQLLTPPPPPAAEPLAAAGTGGSAEEESNKSSSGSGEVEEGRGVRRLDNTPGGNADGRRRLQLRRPWSGRGTAPKASSVREAREEQRLASEEIRTLHNRKSDAKVRLQAERLSNLEHGLELGVLRLERLLDRERILELLRLTDPDRAETTRAAGMEAFSGGGGGITGRGGTADENVYGGGGGGGGGGGEDDDEVSEEVVEQLEERVAEAEERVRVEASRVGAAVAVRLEERARREQDTRREEALARDEVLRLQTALRGKEERLANTVVSYLELRHAMLRAQRVASEAREDAKKGRAADEEEMRKCRSYTAYQVQAITERVKGTCEDVESELHRQVQLRKDEVCMLREQRAEAEELYEARAVRLESLLEEWKGKHAALRRRFSLETEGFRRDADNIGRRFERIRAGPPGGRPAISSRSGSSARLAVERAFYPRAAAGSGGTAAAGAFGQLGGGHRYPSA</sequence>
<feature type="region of interest" description="Disordered" evidence="2">
    <location>
        <begin position="46"/>
        <end position="134"/>
    </location>
</feature>
<proteinExistence type="predicted"/>
<dbReference type="Proteomes" id="UP000002630">
    <property type="component" value="Unassembled WGS sequence"/>
</dbReference>
<dbReference type="InParanoid" id="D8LSK9"/>
<feature type="compositionally biased region" description="Basic and acidic residues" evidence="2">
    <location>
        <begin position="87"/>
        <end position="96"/>
    </location>
</feature>
<evidence type="ECO:0000256" key="1">
    <source>
        <dbReference type="SAM" id="Coils"/>
    </source>
</evidence>
<reference evidence="3 4" key="1">
    <citation type="journal article" date="2010" name="Nature">
        <title>The Ectocarpus genome and the independent evolution of multicellularity in brown algae.</title>
        <authorList>
            <person name="Cock J.M."/>
            <person name="Sterck L."/>
            <person name="Rouze P."/>
            <person name="Scornet D."/>
            <person name="Allen A.E."/>
            <person name="Amoutzias G."/>
            <person name="Anthouard V."/>
            <person name="Artiguenave F."/>
            <person name="Aury J.M."/>
            <person name="Badger J.H."/>
            <person name="Beszteri B."/>
            <person name="Billiau K."/>
            <person name="Bonnet E."/>
            <person name="Bothwell J.H."/>
            <person name="Bowler C."/>
            <person name="Boyen C."/>
            <person name="Brownlee C."/>
            <person name="Carrano C.J."/>
            <person name="Charrier B."/>
            <person name="Cho G.Y."/>
            <person name="Coelho S.M."/>
            <person name="Collen J."/>
            <person name="Corre E."/>
            <person name="Da Silva C."/>
            <person name="Delage L."/>
            <person name="Delaroque N."/>
            <person name="Dittami S.M."/>
            <person name="Doulbeau S."/>
            <person name="Elias M."/>
            <person name="Farnham G."/>
            <person name="Gachon C.M."/>
            <person name="Gschloessl B."/>
            <person name="Heesch S."/>
            <person name="Jabbari K."/>
            <person name="Jubin C."/>
            <person name="Kawai H."/>
            <person name="Kimura K."/>
            <person name="Kloareg B."/>
            <person name="Kupper F.C."/>
            <person name="Lang D."/>
            <person name="Le Bail A."/>
            <person name="Leblanc C."/>
            <person name="Lerouge P."/>
            <person name="Lohr M."/>
            <person name="Lopez P.J."/>
            <person name="Martens C."/>
            <person name="Maumus F."/>
            <person name="Michel G."/>
            <person name="Miranda-Saavedra D."/>
            <person name="Morales J."/>
            <person name="Moreau H."/>
            <person name="Motomura T."/>
            <person name="Nagasato C."/>
            <person name="Napoli C.A."/>
            <person name="Nelson D.R."/>
            <person name="Nyvall-Collen P."/>
            <person name="Peters A.F."/>
            <person name="Pommier C."/>
            <person name="Potin P."/>
            <person name="Poulain J."/>
            <person name="Quesneville H."/>
            <person name="Read B."/>
            <person name="Rensing S.A."/>
            <person name="Ritter A."/>
            <person name="Rousvoal S."/>
            <person name="Samanta M."/>
            <person name="Samson G."/>
            <person name="Schroeder D.C."/>
            <person name="Segurens B."/>
            <person name="Strittmatter M."/>
            <person name="Tonon T."/>
            <person name="Tregear J.W."/>
            <person name="Valentin K."/>
            <person name="von Dassow P."/>
            <person name="Yamagishi T."/>
            <person name="Van de Peer Y."/>
            <person name="Wincker P."/>
        </authorList>
    </citation>
    <scope>NUCLEOTIDE SEQUENCE [LARGE SCALE GENOMIC DNA]</scope>
    <source>
        <strain evidence="4">Ec32 / CCAP1310/4</strain>
    </source>
</reference>
<evidence type="ECO:0000256" key="2">
    <source>
        <dbReference type="SAM" id="MobiDB-lite"/>
    </source>
</evidence>
<feature type="compositionally biased region" description="Gly residues" evidence="2">
    <location>
        <begin position="484"/>
        <end position="506"/>
    </location>
</feature>
<protein>
    <submittedName>
        <fullName evidence="3">Uncharacterized protein</fullName>
    </submittedName>
</protein>
<keyword evidence="1" id="KW-0175">Coiled coil</keyword>
<evidence type="ECO:0000313" key="3">
    <source>
        <dbReference type="EMBL" id="CBN77846.1"/>
    </source>
</evidence>
<accession>D8LSK9</accession>
<dbReference type="EMBL" id="FN649760">
    <property type="protein sequence ID" value="CBN77846.1"/>
    <property type="molecule type" value="Genomic_DNA"/>
</dbReference>
<gene>
    <name evidence="3" type="ORF">Esi_0074_0065</name>
</gene>
<name>D8LSK9_ECTSI</name>
<feature type="region of interest" description="Disordered" evidence="2">
    <location>
        <begin position="483"/>
        <end position="506"/>
    </location>
</feature>
<dbReference type="OrthoDB" id="10504184at2759"/>
<organism evidence="3 4">
    <name type="scientific">Ectocarpus siliculosus</name>
    <name type="common">Brown alga</name>
    <name type="synonym">Conferva siliculosa</name>
    <dbReference type="NCBI Taxonomy" id="2880"/>
    <lineage>
        <taxon>Eukaryota</taxon>
        <taxon>Sar</taxon>
        <taxon>Stramenopiles</taxon>
        <taxon>Ochrophyta</taxon>
        <taxon>PX clade</taxon>
        <taxon>Phaeophyceae</taxon>
        <taxon>Ectocarpales</taxon>
        <taxon>Ectocarpaceae</taxon>
        <taxon>Ectocarpus</taxon>
    </lineage>
</organism>
<evidence type="ECO:0000313" key="4">
    <source>
        <dbReference type="Proteomes" id="UP000002630"/>
    </source>
</evidence>
<keyword evidence="4" id="KW-1185">Reference proteome</keyword>
<dbReference type="AlphaFoldDB" id="D8LSK9"/>